<organism evidence="1 2">
    <name type="scientific">Candidatus Terasakiella magnetica</name>
    <dbReference type="NCBI Taxonomy" id="1867952"/>
    <lineage>
        <taxon>Bacteria</taxon>
        <taxon>Pseudomonadati</taxon>
        <taxon>Pseudomonadota</taxon>
        <taxon>Alphaproteobacteria</taxon>
        <taxon>Rhodospirillales</taxon>
        <taxon>Terasakiellaceae</taxon>
        <taxon>Terasakiella</taxon>
    </lineage>
</organism>
<accession>A0A1C3RI52</accession>
<evidence type="ECO:0000313" key="1">
    <source>
        <dbReference type="EMBL" id="SCA56902.1"/>
    </source>
</evidence>
<dbReference type="Proteomes" id="UP000231658">
    <property type="component" value="Unassembled WGS sequence"/>
</dbReference>
<evidence type="ECO:0000313" key="2">
    <source>
        <dbReference type="Proteomes" id="UP000231658"/>
    </source>
</evidence>
<dbReference type="STRING" id="1867952.MTBPR1_30272"/>
<dbReference type="EMBL" id="FLYE01000023">
    <property type="protein sequence ID" value="SCA56902.1"/>
    <property type="molecule type" value="Genomic_DNA"/>
</dbReference>
<keyword evidence="2" id="KW-1185">Reference proteome</keyword>
<dbReference type="AlphaFoldDB" id="A0A1C3RI52"/>
<dbReference type="OrthoDB" id="7363783at2"/>
<proteinExistence type="predicted"/>
<protein>
    <submittedName>
        <fullName evidence="1">Uncharacterized protein</fullName>
    </submittedName>
</protein>
<name>A0A1C3RI52_9PROT</name>
<gene>
    <name evidence="1" type="ORF">MTBPR1_30272</name>
</gene>
<sequence>MKTETEIYETANQVIEKFGDEAALYAAIRGDEFERLGNQEGEVLWRRITRAVEVLQTSERPHSAVLH</sequence>
<reference evidence="1 2" key="1">
    <citation type="submission" date="2016-07" db="EMBL/GenBank/DDBJ databases">
        <authorList>
            <person name="Lefevre C.T."/>
        </authorList>
    </citation>
    <scope>NUCLEOTIDE SEQUENCE [LARGE SCALE GENOMIC DNA]</scope>
    <source>
        <strain evidence="1">PR1</strain>
    </source>
</reference>
<dbReference type="RefSeq" id="WP_069188957.1">
    <property type="nucleotide sequence ID" value="NZ_FLYE01000023.1"/>
</dbReference>